<dbReference type="PROSITE" id="PS50011">
    <property type="entry name" value="PROTEIN_KINASE_DOM"/>
    <property type="match status" value="1"/>
</dbReference>
<dbReference type="PANTHER" id="PTHR48012:SF28">
    <property type="entry name" value="SERINE_THREONINE-PROTEIN KINASE PAKE-RELATED"/>
    <property type="match status" value="1"/>
</dbReference>
<evidence type="ECO:0000256" key="8">
    <source>
        <dbReference type="ARBA" id="ARBA00022777"/>
    </source>
</evidence>
<feature type="compositionally biased region" description="Polar residues" evidence="14">
    <location>
        <begin position="875"/>
        <end position="889"/>
    </location>
</feature>
<dbReference type="GO" id="GO:0046872">
    <property type="term" value="F:metal ion binding"/>
    <property type="evidence" value="ECO:0007669"/>
    <property type="project" value="UniProtKB-KW"/>
</dbReference>
<dbReference type="CDD" id="cd06612">
    <property type="entry name" value="STKc_MST1_2"/>
    <property type="match status" value="1"/>
</dbReference>
<dbReference type="SUPFAM" id="SSF56112">
    <property type="entry name" value="Protein kinase-like (PK-like)"/>
    <property type="match status" value="1"/>
</dbReference>
<comment type="similarity">
    <text evidence="2">Belongs to the protein kinase superfamily. STE Ser/Thr protein kinase family. STE20 subfamily.</text>
</comment>
<comment type="cofactor">
    <cofactor evidence="1">
        <name>Mg(2+)</name>
        <dbReference type="ChEBI" id="CHEBI:18420"/>
    </cofactor>
</comment>
<feature type="compositionally biased region" description="Polar residues" evidence="14">
    <location>
        <begin position="833"/>
        <end position="844"/>
    </location>
</feature>
<feature type="compositionally biased region" description="Polar residues" evidence="14">
    <location>
        <begin position="57"/>
        <end position="67"/>
    </location>
</feature>
<evidence type="ECO:0000256" key="13">
    <source>
        <dbReference type="PROSITE-ProRule" id="PRU10141"/>
    </source>
</evidence>
<dbReference type="EC" id="2.7.11.1" evidence="3"/>
<comment type="catalytic activity">
    <reaction evidence="11">
        <text>L-threonyl-[protein] + ATP = O-phospho-L-threonyl-[protein] + ADP + H(+)</text>
        <dbReference type="Rhea" id="RHEA:46608"/>
        <dbReference type="Rhea" id="RHEA-COMP:11060"/>
        <dbReference type="Rhea" id="RHEA-COMP:11605"/>
        <dbReference type="ChEBI" id="CHEBI:15378"/>
        <dbReference type="ChEBI" id="CHEBI:30013"/>
        <dbReference type="ChEBI" id="CHEBI:30616"/>
        <dbReference type="ChEBI" id="CHEBI:61977"/>
        <dbReference type="ChEBI" id="CHEBI:456216"/>
        <dbReference type="EC" id="2.7.11.1"/>
    </reaction>
</comment>
<dbReference type="SMART" id="SM00220">
    <property type="entry name" value="S_TKc"/>
    <property type="match status" value="1"/>
</dbReference>
<evidence type="ECO:0000313" key="18">
    <source>
        <dbReference type="Proteomes" id="UP000695562"/>
    </source>
</evidence>
<feature type="compositionally biased region" description="Basic residues" evidence="14">
    <location>
        <begin position="247"/>
        <end position="257"/>
    </location>
</feature>
<dbReference type="AlphaFoldDB" id="A0A8J4PZS8"/>
<dbReference type="InterPro" id="IPR017441">
    <property type="entry name" value="Protein_kinase_ATP_BS"/>
</dbReference>
<evidence type="ECO:0000256" key="10">
    <source>
        <dbReference type="ARBA" id="ARBA00022842"/>
    </source>
</evidence>
<evidence type="ECO:0000259" key="16">
    <source>
        <dbReference type="PROSITE" id="PS50108"/>
    </source>
</evidence>
<feature type="compositionally biased region" description="Acidic residues" evidence="14">
    <location>
        <begin position="667"/>
        <end position="679"/>
    </location>
</feature>
<comment type="catalytic activity">
    <reaction evidence="12">
        <text>L-seryl-[protein] + ATP = O-phospho-L-seryl-[protein] + ADP + H(+)</text>
        <dbReference type="Rhea" id="RHEA:17989"/>
        <dbReference type="Rhea" id="RHEA-COMP:9863"/>
        <dbReference type="Rhea" id="RHEA-COMP:11604"/>
        <dbReference type="ChEBI" id="CHEBI:15378"/>
        <dbReference type="ChEBI" id="CHEBI:29999"/>
        <dbReference type="ChEBI" id="CHEBI:30616"/>
        <dbReference type="ChEBI" id="CHEBI:83421"/>
        <dbReference type="ChEBI" id="CHEBI:456216"/>
        <dbReference type="EC" id="2.7.11.1"/>
    </reaction>
</comment>
<dbReference type="GO" id="GO:0005737">
    <property type="term" value="C:cytoplasm"/>
    <property type="evidence" value="ECO:0007669"/>
    <property type="project" value="TreeGrafter"/>
</dbReference>
<dbReference type="InterPro" id="IPR000095">
    <property type="entry name" value="CRIB_dom"/>
</dbReference>
<feature type="region of interest" description="Disordered" evidence="14">
    <location>
        <begin position="1"/>
        <end position="162"/>
    </location>
</feature>
<feature type="compositionally biased region" description="Polar residues" evidence="14">
    <location>
        <begin position="799"/>
        <end position="809"/>
    </location>
</feature>
<dbReference type="InterPro" id="IPR050629">
    <property type="entry name" value="STE20/SPS1-PAK"/>
</dbReference>
<keyword evidence="6" id="KW-0479">Metal-binding</keyword>
<dbReference type="PROSITE" id="PS00108">
    <property type="entry name" value="PROTEIN_KINASE_ST"/>
    <property type="match status" value="1"/>
</dbReference>
<evidence type="ECO:0000256" key="14">
    <source>
        <dbReference type="SAM" id="MobiDB-lite"/>
    </source>
</evidence>
<protein>
    <recommendedName>
        <fullName evidence="3">non-specific serine/threonine protein kinase</fullName>
        <ecNumber evidence="3">2.7.11.1</ecNumber>
    </recommendedName>
</protein>
<feature type="compositionally biased region" description="Low complexity" evidence="14">
    <location>
        <begin position="142"/>
        <end position="154"/>
    </location>
</feature>
<evidence type="ECO:0000256" key="12">
    <source>
        <dbReference type="ARBA" id="ARBA00048679"/>
    </source>
</evidence>
<dbReference type="PROSITE" id="PS00107">
    <property type="entry name" value="PROTEIN_KINASE_ATP"/>
    <property type="match status" value="1"/>
</dbReference>
<dbReference type="EMBL" id="AJWJ01000300">
    <property type="protein sequence ID" value="KAF2072206.1"/>
    <property type="molecule type" value="Genomic_DNA"/>
</dbReference>
<feature type="compositionally biased region" description="Basic and acidic residues" evidence="14">
    <location>
        <begin position="589"/>
        <end position="606"/>
    </location>
</feature>
<evidence type="ECO:0000313" key="17">
    <source>
        <dbReference type="EMBL" id="KAF2072206.1"/>
    </source>
</evidence>
<keyword evidence="5" id="KW-0808">Transferase</keyword>
<gene>
    <name evidence="17" type="ORF">CYY_006472</name>
</gene>
<proteinExistence type="inferred from homology"/>
<feature type="compositionally biased region" description="Low complexity" evidence="14">
    <location>
        <begin position="109"/>
        <end position="126"/>
    </location>
</feature>
<dbReference type="Proteomes" id="UP000695562">
    <property type="component" value="Unassembled WGS sequence"/>
</dbReference>
<dbReference type="FunFam" id="1.10.510.10:FF:000499">
    <property type="entry name" value="Serine/threonine-protein kinase KIC1"/>
    <property type="match status" value="1"/>
</dbReference>
<sequence length="955" mass="105957">MSNFFQKVIKSPSTSNLINSFSNNEPLSKSESHSNSGTINSTNTAVETPTLGESGGLEQSPQQTLIRSESSVSILSNSSTGSDQRNSIGSSTTITNNNNNKDQELTRQSSNTSMRSDDSSSLGSMSPTQTLDIGDEIDALPSISSSTSSSTSSTPNHHDNPHKKLTRKIAQFMSSSKLPVSTPSTPNHQQDLSPYSSPMTASVESSPSITASQATTSNHHMFKKLLRAPELFKSSKHTDADGNVVHHQSKHKKKKEEKRKARMEMFEISTPYNVIHKMHVDFDLKWTGHTDFKLDEKLGDGAYGSVYKGTHKDMGFTLAIKVVGVKQSEAQSLQNEIDILKNCKSPNVVSYYGSLTHQDNIWILMDFCALGSIRDIIESTEKTLNESQISFVVKNTLKGLIYLHSQNIIHRDVKAANILLSENCDVKIADFGVSEKLNSSFDQSKEMIGTPLWMAPEVILKKSYDYKADVWSLGITIIEMADGLPPHMDMNPMRAMKMVPIWPPPTFKDPKQWSPLLNDFLAKCLCKDPEKRASPTELLNHPFLKKDKSPDVLGDLVNQLFRIKKKKYDEQKKQNLKQSSSKQDLNESEATHHDGQSTLQDEDKTENLLSTAGGGTMLFKGSYTTCQDFDDEDDEEEDDEDVDEEDQDVDPFSTTVFHKNGSMEDSLQNDEEDEDDEEISATGTMVVKKPYSHNRYASQPSHSIPSKPLPSLPLYLQKSTSGSNISEDSIKSEFQNFEQKMLSFIDTTNQTTVQDIKLQMKTMESNILTYIDQEITKVTTSFQSNLLPIMNLLEEIKNNQQKHSTSPNTKVPPPVAPRSNINNNNSNYNNNNKQPSSPGPTQHSFRPLSAPAIHDQNIPDKSYFTRSSVPIMGGQTKTSTHDNVISTSPKPIPAILKRMGSGKFNSPLSSSPSSNPSSPSSSLSSSCELMIPSDSSNIDPEKHLVKVKVKMFENV</sequence>
<keyword evidence="8" id="KW-0418">Kinase</keyword>
<organism evidence="17 18">
    <name type="scientific">Polysphondylium violaceum</name>
    <dbReference type="NCBI Taxonomy" id="133409"/>
    <lineage>
        <taxon>Eukaryota</taxon>
        <taxon>Amoebozoa</taxon>
        <taxon>Evosea</taxon>
        <taxon>Eumycetozoa</taxon>
        <taxon>Dictyostelia</taxon>
        <taxon>Dictyosteliales</taxon>
        <taxon>Dictyosteliaceae</taxon>
        <taxon>Polysphondylium</taxon>
    </lineage>
</organism>
<dbReference type="GO" id="GO:0005524">
    <property type="term" value="F:ATP binding"/>
    <property type="evidence" value="ECO:0007669"/>
    <property type="project" value="UniProtKB-UniRule"/>
</dbReference>
<feature type="region of interest" description="Disordered" evidence="14">
    <location>
        <begin position="799"/>
        <end position="938"/>
    </location>
</feature>
<dbReference type="GO" id="GO:0004674">
    <property type="term" value="F:protein serine/threonine kinase activity"/>
    <property type="evidence" value="ECO:0007669"/>
    <property type="project" value="UniProtKB-KW"/>
</dbReference>
<feature type="compositionally biased region" description="Low complexity" evidence="14">
    <location>
        <begin position="68"/>
        <end position="100"/>
    </location>
</feature>
<feature type="compositionally biased region" description="Low complexity" evidence="14">
    <location>
        <begin position="820"/>
        <end position="832"/>
    </location>
</feature>
<evidence type="ECO:0000256" key="1">
    <source>
        <dbReference type="ARBA" id="ARBA00001946"/>
    </source>
</evidence>
<feature type="domain" description="CRIB" evidence="16">
    <location>
        <begin position="268"/>
        <end position="281"/>
    </location>
</feature>
<feature type="region of interest" description="Disordered" evidence="14">
    <location>
        <begin position="571"/>
        <end position="685"/>
    </location>
</feature>
<dbReference type="PANTHER" id="PTHR48012">
    <property type="entry name" value="STERILE20-LIKE KINASE, ISOFORM B-RELATED"/>
    <property type="match status" value="1"/>
</dbReference>
<dbReference type="InterPro" id="IPR008271">
    <property type="entry name" value="Ser/Thr_kinase_AS"/>
</dbReference>
<feature type="region of interest" description="Disordered" evidence="14">
    <location>
        <begin position="237"/>
        <end position="258"/>
    </location>
</feature>
<dbReference type="Pfam" id="PF00069">
    <property type="entry name" value="Pkinase"/>
    <property type="match status" value="1"/>
</dbReference>
<evidence type="ECO:0000256" key="4">
    <source>
        <dbReference type="ARBA" id="ARBA00022527"/>
    </source>
</evidence>
<feature type="region of interest" description="Disordered" evidence="14">
    <location>
        <begin position="175"/>
        <end position="216"/>
    </location>
</feature>
<evidence type="ECO:0000256" key="9">
    <source>
        <dbReference type="ARBA" id="ARBA00022840"/>
    </source>
</evidence>
<keyword evidence="7 13" id="KW-0547">Nucleotide-binding</keyword>
<evidence type="ECO:0000256" key="3">
    <source>
        <dbReference type="ARBA" id="ARBA00012513"/>
    </source>
</evidence>
<dbReference type="OrthoDB" id="20444at2759"/>
<keyword evidence="10" id="KW-0460">Magnesium</keyword>
<evidence type="ECO:0000256" key="7">
    <source>
        <dbReference type="ARBA" id="ARBA00022741"/>
    </source>
</evidence>
<evidence type="ECO:0000256" key="5">
    <source>
        <dbReference type="ARBA" id="ARBA00022679"/>
    </source>
</evidence>
<feature type="binding site" evidence="13">
    <location>
        <position position="321"/>
    </location>
    <ligand>
        <name>ATP</name>
        <dbReference type="ChEBI" id="CHEBI:30616"/>
    </ligand>
</feature>
<feature type="domain" description="Protein kinase" evidence="15">
    <location>
        <begin position="292"/>
        <end position="544"/>
    </location>
</feature>
<dbReference type="PROSITE" id="PS50108">
    <property type="entry name" value="CRIB"/>
    <property type="match status" value="1"/>
</dbReference>
<keyword evidence="4" id="KW-0723">Serine/threonine-protein kinase</keyword>
<dbReference type="InterPro" id="IPR011009">
    <property type="entry name" value="Kinase-like_dom_sf"/>
</dbReference>
<dbReference type="Gene3D" id="1.10.510.10">
    <property type="entry name" value="Transferase(Phosphotransferase) domain 1"/>
    <property type="match status" value="1"/>
</dbReference>
<evidence type="ECO:0000256" key="11">
    <source>
        <dbReference type="ARBA" id="ARBA00047899"/>
    </source>
</evidence>
<keyword evidence="18" id="KW-1185">Reference proteome</keyword>
<keyword evidence="9 13" id="KW-0067">ATP-binding</keyword>
<dbReference type="InterPro" id="IPR000719">
    <property type="entry name" value="Prot_kinase_dom"/>
</dbReference>
<feature type="compositionally biased region" description="Polar residues" evidence="14">
    <location>
        <begin position="1"/>
        <end position="47"/>
    </location>
</feature>
<feature type="compositionally biased region" description="Low complexity" evidence="14">
    <location>
        <begin position="905"/>
        <end position="926"/>
    </location>
</feature>
<accession>A0A8J4PZS8</accession>
<comment type="caution">
    <text evidence="17">The sequence shown here is derived from an EMBL/GenBank/DDBJ whole genome shotgun (WGS) entry which is preliminary data.</text>
</comment>
<feature type="compositionally biased region" description="Acidic residues" evidence="14">
    <location>
        <begin position="628"/>
        <end position="649"/>
    </location>
</feature>
<name>A0A8J4PZS8_9MYCE</name>
<evidence type="ECO:0000256" key="2">
    <source>
        <dbReference type="ARBA" id="ARBA00008874"/>
    </source>
</evidence>
<evidence type="ECO:0000256" key="6">
    <source>
        <dbReference type="ARBA" id="ARBA00022723"/>
    </source>
</evidence>
<reference evidence="17" key="1">
    <citation type="submission" date="2020-01" db="EMBL/GenBank/DDBJ databases">
        <title>Development of genomics and gene disruption for Polysphondylium violaceum indicates a role for the polyketide synthase stlB in stalk morphogenesis.</title>
        <authorList>
            <person name="Narita B."/>
            <person name="Kawabe Y."/>
            <person name="Kin K."/>
            <person name="Saito T."/>
            <person name="Gibbs R."/>
            <person name="Kuspa A."/>
            <person name="Muzny D."/>
            <person name="Queller D."/>
            <person name="Richards S."/>
            <person name="Strassman J."/>
            <person name="Sucgang R."/>
            <person name="Worley K."/>
            <person name="Schaap P."/>
        </authorList>
    </citation>
    <scope>NUCLEOTIDE SEQUENCE</scope>
    <source>
        <strain evidence="17">QSvi11</strain>
    </source>
</reference>
<evidence type="ECO:0000259" key="15">
    <source>
        <dbReference type="PROSITE" id="PS50011"/>
    </source>
</evidence>